<keyword evidence="8" id="KW-1185">Reference proteome</keyword>
<evidence type="ECO:0000256" key="3">
    <source>
        <dbReference type="ARBA" id="ARBA00022989"/>
    </source>
</evidence>
<keyword evidence="3 5" id="KW-1133">Transmembrane helix</keyword>
<organism evidence="9">
    <name type="scientific">Gongylonema pulchrum</name>
    <dbReference type="NCBI Taxonomy" id="637853"/>
    <lineage>
        <taxon>Eukaryota</taxon>
        <taxon>Metazoa</taxon>
        <taxon>Ecdysozoa</taxon>
        <taxon>Nematoda</taxon>
        <taxon>Chromadorea</taxon>
        <taxon>Rhabditida</taxon>
        <taxon>Spirurina</taxon>
        <taxon>Spiruromorpha</taxon>
        <taxon>Spiruroidea</taxon>
        <taxon>Gongylonematidae</taxon>
        <taxon>Gongylonema</taxon>
    </lineage>
</organism>
<feature type="domain" description="Amino acid transporter transmembrane" evidence="6">
    <location>
        <begin position="4"/>
        <end position="139"/>
    </location>
</feature>
<gene>
    <name evidence="7" type="ORF">GPUH_LOCUS3889</name>
</gene>
<dbReference type="GO" id="GO:0016020">
    <property type="term" value="C:membrane"/>
    <property type="evidence" value="ECO:0007669"/>
    <property type="project" value="UniProtKB-SubCell"/>
</dbReference>
<evidence type="ECO:0000256" key="4">
    <source>
        <dbReference type="ARBA" id="ARBA00023136"/>
    </source>
</evidence>
<reference evidence="7 8" key="2">
    <citation type="submission" date="2018-11" db="EMBL/GenBank/DDBJ databases">
        <authorList>
            <consortium name="Pathogen Informatics"/>
        </authorList>
    </citation>
    <scope>NUCLEOTIDE SEQUENCE [LARGE SCALE GENOMIC DNA]</scope>
</reference>
<evidence type="ECO:0000256" key="2">
    <source>
        <dbReference type="ARBA" id="ARBA00022692"/>
    </source>
</evidence>
<protein>
    <submittedName>
        <fullName evidence="9">Aa_trans domain-containing protein</fullName>
    </submittedName>
</protein>
<evidence type="ECO:0000313" key="7">
    <source>
        <dbReference type="EMBL" id="VDK41391.1"/>
    </source>
</evidence>
<proteinExistence type="predicted"/>
<evidence type="ECO:0000256" key="5">
    <source>
        <dbReference type="SAM" id="Phobius"/>
    </source>
</evidence>
<dbReference type="InterPro" id="IPR013057">
    <property type="entry name" value="AA_transpt_TM"/>
</dbReference>
<evidence type="ECO:0000313" key="9">
    <source>
        <dbReference type="WBParaSite" id="GPUH_0000389601-mRNA-1"/>
    </source>
</evidence>
<keyword evidence="4 5" id="KW-0472">Membrane</keyword>
<comment type="subcellular location">
    <subcellularLocation>
        <location evidence="1">Membrane</location>
    </subcellularLocation>
</comment>
<dbReference type="WBParaSite" id="GPUH_0000389601-mRNA-1">
    <property type="protein sequence ID" value="GPUH_0000389601-mRNA-1"/>
    <property type="gene ID" value="GPUH_0000389601"/>
</dbReference>
<dbReference type="EMBL" id="UYRT01006951">
    <property type="protein sequence ID" value="VDK41391.1"/>
    <property type="molecule type" value="Genomic_DNA"/>
</dbReference>
<evidence type="ECO:0000256" key="1">
    <source>
        <dbReference type="ARBA" id="ARBA00004370"/>
    </source>
</evidence>
<dbReference type="AlphaFoldDB" id="A0A183D598"/>
<feature type="transmembrane region" description="Helical" evidence="5">
    <location>
        <begin position="69"/>
        <end position="87"/>
    </location>
</feature>
<name>A0A183D598_9BILA</name>
<feature type="transmembrane region" description="Helical" evidence="5">
    <location>
        <begin position="107"/>
        <end position="131"/>
    </location>
</feature>
<accession>A0A183D598</accession>
<evidence type="ECO:0000313" key="8">
    <source>
        <dbReference type="Proteomes" id="UP000271098"/>
    </source>
</evidence>
<dbReference type="Proteomes" id="UP000271098">
    <property type="component" value="Unassembled WGS sequence"/>
</dbReference>
<feature type="transmembrane region" description="Helical" evidence="5">
    <location>
        <begin position="40"/>
        <end position="57"/>
    </location>
</feature>
<evidence type="ECO:0000259" key="6">
    <source>
        <dbReference type="Pfam" id="PF01490"/>
    </source>
</evidence>
<keyword evidence="2 5" id="KW-0812">Transmembrane</keyword>
<dbReference type="OrthoDB" id="5809128at2759"/>
<sequence length="161" mass="17866">MGRLVLCAQLTELLSTCIIYIVIAGDLLQSCVPSVDKSAWMMFVTTVLLGCAFLESIRVVSNLSLANAVSHLIINAIVLFYCMLQLNSCNSTSSLQISTWVWSEVPFTFHIRTMPTVIGVVVFGYTSHIFLPSLEASMQVSLYHFHNRAHSSSNESTYGFF</sequence>
<dbReference type="Pfam" id="PF01490">
    <property type="entry name" value="Aa_trans"/>
    <property type="match status" value="1"/>
</dbReference>
<reference evidence="9" key="1">
    <citation type="submission" date="2016-06" db="UniProtKB">
        <authorList>
            <consortium name="WormBaseParasite"/>
        </authorList>
    </citation>
    <scope>IDENTIFICATION</scope>
</reference>